<organism evidence="1">
    <name type="scientific">uncultured euryarchaeote Alv-FOS1</name>
    <dbReference type="NCBI Taxonomy" id="337892"/>
    <lineage>
        <taxon>Archaea</taxon>
        <taxon>Methanobacteriati</taxon>
        <taxon>Methanobacteriota</taxon>
        <taxon>environmental samples</taxon>
    </lineage>
</organism>
<accession>Q3SAC8</accession>
<protein>
    <submittedName>
        <fullName evidence="1">Uncharacterized protein</fullName>
    </submittedName>
</protein>
<dbReference type="EMBL" id="DQ118403">
    <property type="protein sequence ID" value="AAZ32454.1"/>
    <property type="molecule type" value="Genomic_DNA"/>
</dbReference>
<dbReference type="AlphaFoldDB" id="Q3SAC8"/>
<name>Q3SAC8_9EURY</name>
<proteinExistence type="predicted"/>
<sequence>MTTIRDSIKMGESISIPRTADGKELEIYYNDSENMWYLATLDRDEFVLIGNDEDLENLYDLLKHVVENEPWEDDWELEDNES</sequence>
<reference evidence="1" key="1">
    <citation type="submission" date="2005-07" db="EMBL/GenBank/DDBJ databases">
        <title>A hyperthermophilic lifestyle for uncultured Archaea of the DHVE2 lineage: evidence from environmental genomics.</title>
        <authorList>
            <person name="Moussard H."/>
            <person name="Hennecke G."/>
            <person name="Moreira D."/>
            <person name="Jouffe V."/>
            <person name="Lopez-Garcia P."/>
            <person name="Jeanthon C."/>
        </authorList>
    </citation>
    <scope>NUCLEOTIDE SEQUENCE</scope>
</reference>
<evidence type="ECO:0000313" key="1">
    <source>
        <dbReference type="EMBL" id="AAZ32454.1"/>
    </source>
</evidence>